<dbReference type="EMBL" id="PGGS01000005">
    <property type="protein sequence ID" value="PNH12709.1"/>
    <property type="molecule type" value="Genomic_DNA"/>
</dbReference>
<dbReference type="SUPFAM" id="SSF88723">
    <property type="entry name" value="PIN domain-like"/>
    <property type="match status" value="1"/>
</dbReference>
<keyword evidence="2" id="KW-0539">Nucleus</keyword>
<dbReference type="InterPro" id="IPR006085">
    <property type="entry name" value="XPG_DNA_repair_N"/>
</dbReference>
<evidence type="ECO:0000256" key="2">
    <source>
        <dbReference type="ARBA" id="ARBA00023242"/>
    </source>
</evidence>
<feature type="region of interest" description="Disordered" evidence="3">
    <location>
        <begin position="423"/>
        <end position="466"/>
    </location>
</feature>
<comment type="subcellular location">
    <subcellularLocation>
        <location evidence="1">Nucleus</location>
    </subcellularLocation>
</comment>
<feature type="compositionally biased region" description="Gly residues" evidence="3">
    <location>
        <begin position="199"/>
        <end position="231"/>
    </location>
</feature>
<accession>A0A2J8AJM2</accession>
<dbReference type="GO" id="GO:0016788">
    <property type="term" value="F:hydrolase activity, acting on ester bonds"/>
    <property type="evidence" value="ECO:0007669"/>
    <property type="project" value="InterPro"/>
</dbReference>
<dbReference type="GO" id="GO:0003697">
    <property type="term" value="F:single-stranded DNA binding"/>
    <property type="evidence" value="ECO:0007669"/>
    <property type="project" value="TreeGrafter"/>
</dbReference>
<evidence type="ECO:0000313" key="5">
    <source>
        <dbReference type="EMBL" id="PNH12709.1"/>
    </source>
</evidence>
<dbReference type="InterPro" id="IPR045864">
    <property type="entry name" value="aa-tRNA-synth_II/BPL/LPL"/>
</dbReference>
<evidence type="ECO:0000259" key="4">
    <source>
        <dbReference type="Pfam" id="PF00752"/>
    </source>
</evidence>
<feature type="compositionally biased region" description="Low complexity" evidence="3">
    <location>
        <begin position="332"/>
        <end position="344"/>
    </location>
</feature>
<evidence type="ECO:0000256" key="1">
    <source>
        <dbReference type="ARBA" id="ARBA00004123"/>
    </source>
</evidence>
<dbReference type="Pfam" id="PF00752">
    <property type="entry name" value="XPG_N"/>
    <property type="match status" value="1"/>
</dbReference>
<proteinExistence type="predicted"/>
<dbReference type="Gene3D" id="3.40.50.1010">
    <property type="entry name" value="5'-nuclease"/>
    <property type="match status" value="1"/>
</dbReference>
<dbReference type="AlphaFoldDB" id="A0A2J8AJM2"/>
<feature type="compositionally biased region" description="Gly residues" evidence="3">
    <location>
        <begin position="378"/>
        <end position="387"/>
    </location>
</feature>
<feature type="region of interest" description="Disordered" evidence="3">
    <location>
        <begin position="118"/>
        <end position="391"/>
    </location>
</feature>
<feature type="compositionally biased region" description="Low complexity" evidence="3">
    <location>
        <begin position="156"/>
        <end position="166"/>
    </location>
</feature>
<protein>
    <submittedName>
        <fullName evidence="5">DNA repair protein UVH3</fullName>
    </submittedName>
</protein>
<dbReference type="PANTHER" id="PTHR16171:SF7">
    <property type="entry name" value="DNA REPAIR PROTEIN RAD2"/>
    <property type="match status" value="1"/>
</dbReference>
<dbReference type="GO" id="GO:0005634">
    <property type="term" value="C:nucleus"/>
    <property type="evidence" value="ECO:0007669"/>
    <property type="project" value="UniProtKB-SubCell"/>
</dbReference>
<feature type="domain" description="XPG N-terminal" evidence="4">
    <location>
        <begin position="61"/>
        <end position="92"/>
    </location>
</feature>
<feature type="compositionally biased region" description="Acidic residues" evidence="3">
    <location>
        <begin position="423"/>
        <end position="432"/>
    </location>
</feature>
<name>A0A2J8AJM2_9CHLO</name>
<dbReference type="PROSITE" id="PS00841">
    <property type="entry name" value="XPG_1"/>
    <property type="match status" value="1"/>
</dbReference>
<dbReference type="PANTHER" id="PTHR16171">
    <property type="entry name" value="DNA REPAIR PROTEIN COMPLEMENTING XP-G CELLS-RELATED"/>
    <property type="match status" value="1"/>
</dbReference>
<dbReference type="InterPro" id="IPR029060">
    <property type="entry name" value="PIN-like_dom_sf"/>
</dbReference>
<organism evidence="5 6">
    <name type="scientific">Tetrabaena socialis</name>
    <dbReference type="NCBI Taxonomy" id="47790"/>
    <lineage>
        <taxon>Eukaryota</taxon>
        <taxon>Viridiplantae</taxon>
        <taxon>Chlorophyta</taxon>
        <taxon>core chlorophytes</taxon>
        <taxon>Chlorophyceae</taxon>
        <taxon>CS clade</taxon>
        <taxon>Chlamydomonadales</taxon>
        <taxon>Tetrabaenaceae</taxon>
        <taxon>Tetrabaena</taxon>
    </lineage>
</organism>
<dbReference type="Gene3D" id="3.30.930.10">
    <property type="entry name" value="Bira Bifunctional Protein, Domain 2"/>
    <property type="match status" value="1"/>
</dbReference>
<feature type="compositionally biased region" description="Low complexity" evidence="3">
    <location>
        <begin position="180"/>
        <end position="198"/>
    </location>
</feature>
<gene>
    <name evidence="5" type="ORF">TSOC_000361</name>
</gene>
<dbReference type="InterPro" id="IPR019974">
    <property type="entry name" value="XPG_CS"/>
</dbReference>
<reference evidence="5 6" key="1">
    <citation type="journal article" date="2017" name="Mol. Biol. Evol.">
        <title>The 4-celled Tetrabaena socialis nuclear genome reveals the essential components for genetic control of cell number at the origin of multicellularity in the volvocine lineage.</title>
        <authorList>
            <person name="Featherston J."/>
            <person name="Arakaki Y."/>
            <person name="Hanschen E.R."/>
            <person name="Ferris P.J."/>
            <person name="Michod R.E."/>
            <person name="Olson B.J.S.C."/>
            <person name="Nozaki H."/>
            <person name="Durand P.M."/>
        </authorList>
    </citation>
    <scope>NUCLEOTIDE SEQUENCE [LARGE SCALE GENOMIC DNA]</scope>
    <source>
        <strain evidence="5 6">NIES-571</strain>
    </source>
</reference>
<evidence type="ECO:0000256" key="3">
    <source>
        <dbReference type="SAM" id="MobiDB-lite"/>
    </source>
</evidence>
<dbReference type="Proteomes" id="UP000236333">
    <property type="component" value="Unassembled WGS sequence"/>
</dbReference>
<feature type="compositionally biased region" description="Pro residues" evidence="3">
    <location>
        <begin position="143"/>
        <end position="153"/>
    </location>
</feature>
<comment type="caution">
    <text evidence="5">The sequence shown here is derived from an EMBL/GenBank/DDBJ whole genome shotgun (WGS) entry which is preliminary data.</text>
</comment>
<dbReference type="GO" id="GO:0004520">
    <property type="term" value="F:DNA endonuclease activity"/>
    <property type="evidence" value="ECO:0007669"/>
    <property type="project" value="TreeGrafter"/>
</dbReference>
<feature type="compositionally biased region" description="Low complexity" evidence="3">
    <location>
        <begin position="359"/>
        <end position="377"/>
    </location>
</feature>
<feature type="compositionally biased region" description="Gly residues" evidence="3">
    <location>
        <begin position="238"/>
        <end position="248"/>
    </location>
</feature>
<dbReference type="OrthoDB" id="1737835at2759"/>
<sequence length="562" mass="55993">MAARGGGRPRGVYEDVLAVPVIKGKKSKKEQFAGAFYTTTVEAYIPETGKGIQVREGPGGLLFHRVRPVFVFDGATPALKRHTNIARRRRREAQEGVVRRTAEKLLLAQLKKQALQAAKAQQAAGPSRQGRRAAGELQTAAAPRPPRAPPPLPGVSGTAASAAAAAPGPPPAATIRRDAGGPSVSGAGPSGSGAAISGSGAGPSGSGAGPSGSGAGPSGSGAGPSGSGAGPSGSRVTAGGGAVVGGSGAREVVDVEDEAAMRRLAKGKEPMTEEEELAWLAARAARKRPPSPPPGLPRPAEALAAEDEQLARELDRQLNGPAPHSLHPTQPQPQQQHQQQHQQPGGVGGPAGDRRREPATATAPAAAAAVAAAAAAGWPGGGGGTGAYGTAADDARVGESSVLEGLSEADAAAIAAAMAEDEAAGGEADEIDPSAGMRYDPNAGGYVLHETARPPPRTGASGRVGGGAAASAAAAAATADLVEWEQADGAAEEEDEDALESTLLALPDDLTTIDPAVLSTLPTSMQLDILEKIRDAQMAGGEMASAGLANSARYKREIAAQG</sequence>
<evidence type="ECO:0000313" key="6">
    <source>
        <dbReference type="Proteomes" id="UP000236333"/>
    </source>
</evidence>
<keyword evidence="6" id="KW-1185">Reference proteome</keyword>